<reference evidence="2" key="1">
    <citation type="journal article" date="2023" name="Commun. Biol.">
        <title>Genome analysis of Parmales, the sister group of diatoms, reveals the evolutionary specialization of diatoms from phago-mixotrophs to photoautotrophs.</title>
        <authorList>
            <person name="Ban H."/>
            <person name="Sato S."/>
            <person name="Yoshikawa S."/>
            <person name="Yamada K."/>
            <person name="Nakamura Y."/>
            <person name="Ichinomiya M."/>
            <person name="Sato N."/>
            <person name="Blanc-Mathieu R."/>
            <person name="Endo H."/>
            <person name="Kuwata A."/>
            <person name="Ogata H."/>
        </authorList>
    </citation>
    <scope>NUCLEOTIDE SEQUENCE [LARGE SCALE GENOMIC DNA]</scope>
</reference>
<proteinExistence type="predicted"/>
<protein>
    <submittedName>
        <fullName evidence="1">Uncharacterized protein</fullName>
    </submittedName>
</protein>
<keyword evidence="2" id="KW-1185">Reference proteome</keyword>
<dbReference type="InterPro" id="IPR029063">
    <property type="entry name" value="SAM-dependent_MTases_sf"/>
</dbReference>
<accession>A0A9W7GKW0</accession>
<sequence>MDAGVCARKACEENGLDGTVEGFSCPEILHDEILTLRRSSSRSSPKALGSIKNDYGDGRWVLFDKDWEGGRRFCDVHKISGDECEQLRNTCESIFSISSSDIPPGARYYVPVVLDDYNTLNSESGGEIVFRKHHDPKQVTARYCNTIGSGTDCDHAYIENLVLTASQKNLPSVPRLLLELQITDINGWTTYTPHTINKRYLRVWEGETPMEAAIAFCWYEKCPDVLGVTEALVMVAKQYLGIEDDPDVPPNDASTPRVVVSFTSLPGRLEHVTQTLNYFLRGQTKLPDKIYVNLPTYSVREGKAYSIPENLHQYIESLDNAQRSIVVLNVVKNDYGPATKLLPTLLEETDPSTIIVTVDDDVFYPDFYLEDLYKAAIRYPDKAVGYVGYRVNPGGEGYVKFDSQGLEEDLEVDVLGGVTGIAYRRALLHAPAMFSYLYHPVEAFYVDDDYISGQLGRAGRGKVVLGNSRVGNYMFSTDVIKPVSEIFSLNGKRSFRNKEFQNTILKWFEAEGAWNSMKEWREEFMESFYKVLDMRKDSFYAVFDLLLKMEKSSYNIIETGTTQGFNHWMESGQSTLMWDRFVNTGGRSGGVISIDLDKNGCERARRITSDKVKVINGDSVETLKNLAAMMEETGETVDVIYLDSWDVTTENWEGGNGGDDAPALHAFRELEAILPMLSAGGIVLVDDNMIENLSSAEEIRELFYEFEREQPGRPWVYDESVGVRGKGRLVKEYMDGRLDCKRFYYGWQMAWVC</sequence>
<dbReference type="OrthoDB" id="414863at2759"/>
<comment type="caution">
    <text evidence="1">The sequence shown here is derived from an EMBL/GenBank/DDBJ whole genome shotgun (WGS) entry which is preliminary data.</text>
</comment>
<dbReference type="SUPFAM" id="SSF53335">
    <property type="entry name" value="S-adenosyl-L-methionine-dependent methyltransferases"/>
    <property type="match status" value="1"/>
</dbReference>
<name>A0A9W7GKW0_9STRA</name>
<dbReference type="AlphaFoldDB" id="A0A9W7GKW0"/>
<dbReference type="Pfam" id="PF13578">
    <property type="entry name" value="Methyltransf_24"/>
    <property type="match status" value="1"/>
</dbReference>
<dbReference type="Proteomes" id="UP001165065">
    <property type="component" value="Unassembled WGS sequence"/>
</dbReference>
<dbReference type="Gene3D" id="3.40.50.150">
    <property type="entry name" value="Vaccinia Virus protein VP39"/>
    <property type="match status" value="1"/>
</dbReference>
<gene>
    <name evidence="1" type="ORF">TrCOL_g685</name>
</gene>
<dbReference type="EMBL" id="BRYA01000271">
    <property type="protein sequence ID" value="GMI45888.1"/>
    <property type="molecule type" value="Genomic_DNA"/>
</dbReference>
<evidence type="ECO:0000313" key="2">
    <source>
        <dbReference type="Proteomes" id="UP001165065"/>
    </source>
</evidence>
<evidence type="ECO:0000313" key="1">
    <source>
        <dbReference type="EMBL" id="GMI45888.1"/>
    </source>
</evidence>
<organism evidence="1 2">
    <name type="scientific">Triparma columacea</name>
    <dbReference type="NCBI Taxonomy" id="722753"/>
    <lineage>
        <taxon>Eukaryota</taxon>
        <taxon>Sar</taxon>
        <taxon>Stramenopiles</taxon>
        <taxon>Ochrophyta</taxon>
        <taxon>Bolidophyceae</taxon>
        <taxon>Parmales</taxon>
        <taxon>Triparmaceae</taxon>
        <taxon>Triparma</taxon>
    </lineage>
</organism>